<comment type="function">
    <text evidence="5 6">Removes the phosphate from trehalose 6-phosphate to produce free trehalose.</text>
</comment>
<dbReference type="Pfam" id="PF02358">
    <property type="entry name" value="Trehalose_PPase"/>
    <property type="match status" value="1"/>
</dbReference>
<organism evidence="7 8">
    <name type="scientific">Microcella pacifica</name>
    <dbReference type="NCBI Taxonomy" id="2591847"/>
    <lineage>
        <taxon>Bacteria</taxon>
        <taxon>Bacillati</taxon>
        <taxon>Actinomycetota</taxon>
        <taxon>Actinomycetes</taxon>
        <taxon>Micrococcales</taxon>
        <taxon>Microbacteriaceae</taxon>
        <taxon>Microcella</taxon>
    </lineage>
</organism>
<dbReference type="AlphaFoldDB" id="A0A9E5MJT3"/>
<name>A0A9E5MJT3_9MICO</name>
<evidence type="ECO:0000313" key="8">
    <source>
        <dbReference type="Proteomes" id="UP000818266"/>
    </source>
</evidence>
<keyword evidence="6" id="KW-0479">Metal-binding</keyword>
<accession>A0A9E5MJT3</accession>
<dbReference type="InterPro" id="IPR006379">
    <property type="entry name" value="HAD-SF_hydro_IIB"/>
</dbReference>
<dbReference type="RefSeq" id="WP_152582053.1">
    <property type="nucleotide sequence ID" value="NZ_JAVJPO010000019.1"/>
</dbReference>
<evidence type="ECO:0000256" key="5">
    <source>
        <dbReference type="ARBA" id="ARBA00024179"/>
    </source>
</evidence>
<evidence type="ECO:0000256" key="4">
    <source>
        <dbReference type="ARBA" id="ARBA00022801"/>
    </source>
</evidence>
<dbReference type="Gene3D" id="3.30.70.1020">
    <property type="entry name" value="Trehalose-6-phosphate phosphatase related protein, domain 2"/>
    <property type="match status" value="1"/>
</dbReference>
<dbReference type="Gene3D" id="3.40.50.1000">
    <property type="entry name" value="HAD superfamily/HAD-like"/>
    <property type="match status" value="1"/>
</dbReference>
<dbReference type="NCBIfam" id="TIGR01484">
    <property type="entry name" value="HAD-SF-IIB"/>
    <property type="match status" value="1"/>
</dbReference>
<dbReference type="NCBIfam" id="TIGR00685">
    <property type="entry name" value="T6PP"/>
    <property type="match status" value="1"/>
</dbReference>
<dbReference type="EMBL" id="VIKT02000001">
    <property type="protein sequence ID" value="NHF61756.1"/>
    <property type="molecule type" value="Genomic_DNA"/>
</dbReference>
<dbReference type="InterPro" id="IPR044651">
    <property type="entry name" value="OTSB-like"/>
</dbReference>
<keyword evidence="6" id="KW-0460">Magnesium</keyword>
<comment type="caution">
    <text evidence="7">The sequence shown here is derived from an EMBL/GenBank/DDBJ whole genome shotgun (WGS) entry which is preliminary data.</text>
</comment>
<keyword evidence="4 6" id="KW-0378">Hydrolase</keyword>
<comment type="catalytic activity">
    <reaction evidence="1 6">
        <text>alpha,alpha-trehalose 6-phosphate + H2O = alpha,alpha-trehalose + phosphate</text>
        <dbReference type="Rhea" id="RHEA:23420"/>
        <dbReference type="ChEBI" id="CHEBI:15377"/>
        <dbReference type="ChEBI" id="CHEBI:16551"/>
        <dbReference type="ChEBI" id="CHEBI:43474"/>
        <dbReference type="ChEBI" id="CHEBI:58429"/>
        <dbReference type="EC" id="3.1.3.12"/>
    </reaction>
</comment>
<dbReference type="GO" id="GO:0046872">
    <property type="term" value="F:metal ion binding"/>
    <property type="evidence" value="ECO:0007669"/>
    <property type="project" value="UniProtKB-KW"/>
</dbReference>
<evidence type="ECO:0000256" key="2">
    <source>
        <dbReference type="ARBA" id="ARBA00005199"/>
    </source>
</evidence>
<proteinExistence type="inferred from homology"/>
<evidence type="ECO:0000256" key="3">
    <source>
        <dbReference type="ARBA" id="ARBA00008770"/>
    </source>
</evidence>
<dbReference type="PANTHER" id="PTHR43768:SF3">
    <property type="entry name" value="TREHALOSE 6-PHOSPHATE PHOSPHATASE"/>
    <property type="match status" value="1"/>
</dbReference>
<reference evidence="7 8" key="2">
    <citation type="submission" date="2020-03" db="EMBL/GenBank/DDBJ databases">
        <title>Chryseoglobus sp. isolated from a deep-sea seamount.</title>
        <authorList>
            <person name="Zhang D.-C."/>
        </authorList>
    </citation>
    <scope>NUCLEOTIDE SEQUENCE [LARGE SCALE GENOMIC DNA]</scope>
    <source>
        <strain evidence="7 8">KN1116</strain>
    </source>
</reference>
<comment type="pathway">
    <text evidence="2 6">Glycan biosynthesis; trehalose biosynthesis.</text>
</comment>
<comment type="similarity">
    <text evidence="3 6">Belongs to the trehalose phosphatase family.</text>
</comment>
<keyword evidence="8" id="KW-1185">Reference proteome</keyword>
<comment type="cofactor">
    <cofactor evidence="6">
        <name>Mg(2+)</name>
        <dbReference type="ChEBI" id="CHEBI:18420"/>
    </cofactor>
</comment>
<dbReference type="GO" id="GO:0005992">
    <property type="term" value="P:trehalose biosynthetic process"/>
    <property type="evidence" value="ECO:0007669"/>
    <property type="project" value="InterPro"/>
</dbReference>
<evidence type="ECO:0000256" key="6">
    <source>
        <dbReference type="RuleBase" id="RU361117"/>
    </source>
</evidence>
<gene>
    <name evidence="7" type="primary">otsB</name>
    <name evidence="7" type="ORF">FK219_000620</name>
</gene>
<dbReference type="SUPFAM" id="SSF56784">
    <property type="entry name" value="HAD-like"/>
    <property type="match status" value="1"/>
</dbReference>
<dbReference type="Proteomes" id="UP000818266">
    <property type="component" value="Unassembled WGS sequence"/>
</dbReference>
<dbReference type="GO" id="GO:0004805">
    <property type="term" value="F:trehalose-phosphatase activity"/>
    <property type="evidence" value="ECO:0007669"/>
    <property type="project" value="UniProtKB-EC"/>
</dbReference>
<dbReference type="PANTHER" id="PTHR43768">
    <property type="entry name" value="TREHALOSE 6-PHOSPHATE PHOSPHATASE"/>
    <property type="match status" value="1"/>
</dbReference>
<dbReference type="InterPro" id="IPR003337">
    <property type="entry name" value="Trehalose_PPase"/>
</dbReference>
<dbReference type="EC" id="3.1.3.12" evidence="6"/>
<dbReference type="InterPro" id="IPR023214">
    <property type="entry name" value="HAD_sf"/>
</dbReference>
<sequence length="264" mass="27467">MTPADRLAPALDAALERLAAAPRLLVALDFDGTLAPEVDDPLSARALPEAAVALEALRALPQTIVALVSGRSLESLAHVGQLPPDTPLVGSHGLEVRLGAGAPEPAVDAADRERVDTLRAALAPLVAAVDGAWIEDKPAGFAVHTRVVEQDAAAALQRDARERASSLDSRLTVRDGKNVVEFAVRDATKGDGLRILRERLGVDAVLFAGDDVTDEDALRTLGERDLGVKVGAAATVAEHRVADPAAMAAVLAELAVRRRGILSA</sequence>
<evidence type="ECO:0000256" key="1">
    <source>
        <dbReference type="ARBA" id="ARBA00000500"/>
    </source>
</evidence>
<dbReference type="InterPro" id="IPR036412">
    <property type="entry name" value="HAD-like_sf"/>
</dbReference>
<reference evidence="7 8" key="1">
    <citation type="submission" date="2019-06" db="EMBL/GenBank/DDBJ databases">
        <authorList>
            <person name="De-Chao Zhang Q."/>
        </authorList>
    </citation>
    <scope>NUCLEOTIDE SEQUENCE [LARGE SCALE GENOMIC DNA]</scope>
    <source>
        <strain evidence="7 8">KN1116</strain>
    </source>
</reference>
<protein>
    <recommendedName>
        <fullName evidence="6">Trehalose 6-phosphate phosphatase</fullName>
        <ecNumber evidence="6">3.1.3.12</ecNumber>
    </recommendedName>
</protein>
<dbReference type="OrthoDB" id="9816160at2"/>
<evidence type="ECO:0000313" key="7">
    <source>
        <dbReference type="EMBL" id="NHF61756.1"/>
    </source>
</evidence>